<evidence type="ECO:0000256" key="4">
    <source>
        <dbReference type="ARBA" id="ARBA00022490"/>
    </source>
</evidence>
<dbReference type="AlphaFoldDB" id="A0A0N4V4C1"/>
<comment type="similarity">
    <text evidence="2">Belongs to the dynactin subunits 5/6 family. Dynactin subunit 6 subfamily.</text>
</comment>
<evidence type="ECO:0000256" key="3">
    <source>
        <dbReference type="ARBA" id="ARBA00016573"/>
    </source>
</evidence>
<comment type="function">
    <text evidence="6">Part of the dynactin complex that activates the molecular motor dynein for ultra-processive transport along microtubules.</text>
</comment>
<evidence type="ECO:0000256" key="2">
    <source>
        <dbReference type="ARBA" id="ARBA00007719"/>
    </source>
</evidence>
<evidence type="ECO:0000256" key="5">
    <source>
        <dbReference type="ARBA" id="ARBA00023212"/>
    </source>
</evidence>
<reference evidence="9" key="1">
    <citation type="submission" date="2017-02" db="UniProtKB">
        <authorList>
            <consortium name="WormBaseParasite"/>
        </authorList>
    </citation>
    <scope>IDENTIFICATION</scope>
</reference>
<evidence type="ECO:0000256" key="6">
    <source>
        <dbReference type="ARBA" id="ARBA00034687"/>
    </source>
</evidence>
<keyword evidence="8" id="KW-1185">Reference proteome</keyword>
<organism evidence="9">
    <name type="scientific">Enterobius vermicularis</name>
    <name type="common">Human pinworm</name>
    <dbReference type="NCBI Taxonomy" id="51028"/>
    <lineage>
        <taxon>Eukaryota</taxon>
        <taxon>Metazoa</taxon>
        <taxon>Ecdysozoa</taxon>
        <taxon>Nematoda</taxon>
        <taxon>Chromadorea</taxon>
        <taxon>Rhabditida</taxon>
        <taxon>Spirurina</taxon>
        <taxon>Oxyuridomorpha</taxon>
        <taxon>Oxyuroidea</taxon>
        <taxon>Oxyuridae</taxon>
        <taxon>Enterobius</taxon>
    </lineage>
</organism>
<dbReference type="GO" id="GO:0005869">
    <property type="term" value="C:dynactin complex"/>
    <property type="evidence" value="ECO:0007669"/>
    <property type="project" value="InterPro"/>
</dbReference>
<proteinExistence type="inferred from homology"/>
<dbReference type="Gene3D" id="2.160.10.10">
    <property type="entry name" value="Hexapeptide repeat proteins"/>
    <property type="match status" value="1"/>
</dbReference>
<dbReference type="GO" id="GO:0070840">
    <property type="term" value="F:dynein complex binding"/>
    <property type="evidence" value="ECO:0007669"/>
    <property type="project" value="TreeGrafter"/>
</dbReference>
<evidence type="ECO:0000256" key="1">
    <source>
        <dbReference type="ARBA" id="ARBA00004245"/>
    </source>
</evidence>
<comment type="subcellular location">
    <subcellularLocation>
        <location evidence="1">Cytoplasm</location>
        <location evidence="1">Cytoskeleton</location>
    </subcellularLocation>
</comment>
<name>A0A0N4V4C1_ENTVE</name>
<evidence type="ECO:0000313" key="9">
    <source>
        <dbReference type="WBParaSite" id="EVEC_0000496701-mRNA-1"/>
    </source>
</evidence>
<keyword evidence="4" id="KW-0963">Cytoplasm</keyword>
<evidence type="ECO:0000313" key="7">
    <source>
        <dbReference type="EMBL" id="VDD89900.1"/>
    </source>
</evidence>
<sequence length="181" mass="19498">MTVERNVNVAPGALVCKEAVLEGNITIGSGTIIHPTAVIKATNGPIVIGENNNVEETAVIENISLNGEEMVIGNENVFEIGSGRALFVVNQPNLSNDSTRVLVVNALHIGNSNVFGVRCKIGPETIVTNGCFIGARCSAVLKEKLPERTVIYGEKNCRRIASQLVEVKSFQYFLSVLFRKS</sequence>
<keyword evidence="5" id="KW-0206">Cytoskeleton</keyword>
<dbReference type="InterPro" id="IPR027777">
    <property type="entry name" value="DCTN6"/>
</dbReference>
<dbReference type="SUPFAM" id="SSF51161">
    <property type="entry name" value="Trimeric LpxA-like enzymes"/>
    <property type="match status" value="1"/>
</dbReference>
<accession>A0A0N4V4C1</accession>
<dbReference type="InterPro" id="IPR011004">
    <property type="entry name" value="Trimer_LpxA-like_sf"/>
</dbReference>
<dbReference type="STRING" id="51028.A0A0N4V4C1"/>
<reference evidence="7 8" key="2">
    <citation type="submission" date="2018-10" db="EMBL/GenBank/DDBJ databases">
        <authorList>
            <consortium name="Pathogen Informatics"/>
        </authorList>
    </citation>
    <scope>NUCLEOTIDE SEQUENCE [LARGE SCALE GENOMIC DNA]</scope>
</reference>
<dbReference type="PANTHER" id="PTHR13072:SF0">
    <property type="entry name" value="DYNACTIN SUBUNIT 6"/>
    <property type="match status" value="1"/>
</dbReference>
<dbReference type="WBParaSite" id="EVEC_0000496701-mRNA-1">
    <property type="protein sequence ID" value="EVEC_0000496701-mRNA-1"/>
    <property type="gene ID" value="EVEC_0000496701"/>
</dbReference>
<evidence type="ECO:0000313" key="8">
    <source>
        <dbReference type="Proteomes" id="UP000274131"/>
    </source>
</evidence>
<dbReference type="OrthoDB" id="2355at2759"/>
<gene>
    <name evidence="7" type="ORF">EVEC_LOCUS4651</name>
</gene>
<dbReference type="EMBL" id="UXUI01007918">
    <property type="protein sequence ID" value="VDD89900.1"/>
    <property type="molecule type" value="Genomic_DNA"/>
</dbReference>
<dbReference type="PANTHER" id="PTHR13072">
    <property type="entry name" value="DYNACTIN 6"/>
    <property type="match status" value="1"/>
</dbReference>
<dbReference type="Proteomes" id="UP000274131">
    <property type="component" value="Unassembled WGS sequence"/>
</dbReference>
<dbReference type="GO" id="GO:0007052">
    <property type="term" value="P:mitotic spindle organization"/>
    <property type="evidence" value="ECO:0007669"/>
    <property type="project" value="TreeGrafter"/>
</dbReference>
<protein>
    <recommendedName>
        <fullName evidence="3">Dynactin subunit 6</fullName>
    </recommendedName>
</protein>